<organism evidence="1 2">
    <name type="scientific">Hyphococcus luteus</name>
    <dbReference type="NCBI Taxonomy" id="2058213"/>
    <lineage>
        <taxon>Bacteria</taxon>
        <taxon>Pseudomonadati</taxon>
        <taxon>Pseudomonadota</taxon>
        <taxon>Alphaproteobacteria</taxon>
        <taxon>Parvularculales</taxon>
        <taxon>Parvularculaceae</taxon>
        <taxon>Hyphococcus</taxon>
    </lineage>
</organism>
<dbReference type="InterPro" id="IPR006626">
    <property type="entry name" value="PbH1"/>
</dbReference>
<evidence type="ECO:0000313" key="1">
    <source>
        <dbReference type="EMBL" id="PQA86811.1"/>
    </source>
</evidence>
<dbReference type="SMART" id="SM00710">
    <property type="entry name" value="PbH1"/>
    <property type="match status" value="6"/>
</dbReference>
<proteinExistence type="predicted"/>
<keyword evidence="2" id="KW-1185">Reference proteome</keyword>
<sequence>MADCENVVEGVTAPEAQYGGGVSDDNSGTLRYVQVRYAGFPLSSGNELNGISWGGVGAGTTVDYVQVHNNSDDGMEMFGGTVNLKHIVLTGNDDDSLDTDNGWQGKVQFLLVKQIDGRGDNGFEMSSAGTTVSPATNPTIANFTIVGSTKATDPGNALRINSGHVGRFLNGVVIDQDECFRWQDAGNDNATYDGVGTDPTFNSVLFDCGTGGLTIDDPETPAAVDSVTNDPNNSQEASSITTNFQAGAKEVPPMATPFDLTTIDPFFEDTDYLGAFGPDETETNNWATGWTFNVFEDPGCPDGTTDTGNDINGVRVCEVAGVNVDDFTLTRGNYYELSGRVEIGVDVGNDGLDPAGDPAVLNIEPGVSIFGNSGSDFMVVNRGSQIFSMGTRQNPVVFTSEADLQGDVSPSLRLDSIGEWGGLVILGRAPINRCEGGGTPGMADCENVIEGVTAPEAQYGGGVAADNSGTLMYTQVKFAGFPLSSGNELNGISWGGVGSGTTVEYVQVHNNSDDGMEMFGGTVNLKHIILTGNDDDSLDTDNGWQGNVQFIIVKQRDGRGDNGFEMSSAGTTVSPATNPTIANFTIVGTSKATDPGNSFRINSGHIGRFINGVVEEADECFRWQDAGDGDATFDGVDIDPTFNNTLFDCGTGGLTNEDPETQVAVDAVADDATNTTSVDVNLIDGFINDSAAAGRTAFTDLPTNIDPFFEDTDYIGAVENSADDWWADWSCGLAADDC</sequence>
<dbReference type="AlphaFoldDB" id="A0A2S7K2U9"/>
<evidence type="ECO:0008006" key="3">
    <source>
        <dbReference type="Google" id="ProtNLM"/>
    </source>
</evidence>
<dbReference type="Proteomes" id="UP000239504">
    <property type="component" value="Unassembled WGS sequence"/>
</dbReference>
<protein>
    <recommendedName>
        <fullName evidence="3">Lipoprotein</fullName>
    </recommendedName>
</protein>
<dbReference type="PANTHER" id="PTHR41339:SF1">
    <property type="entry name" value="SECRETED PROTEIN"/>
    <property type="match status" value="1"/>
</dbReference>
<gene>
    <name evidence="1" type="ORF">CW354_15110</name>
</gene>
<dbReference type="EMBL" id="PJCH01000011">
    <property type="protein sequence ID" value="PQA86811.1"/>
    <property type="molecule type" value="Genomic_DNA"/>
</dbReference>
<name>A0A2S7K2U9_9PROT</name>
<comment type="caution">
    <text evidence="1">The sequence shown here is derived from an EMBL/GenBank/DDBJ whole genome shotgun (WGS) entry which is preliminary data.</text>
</comment>
<reference evidence="1 2" key="1">
    <citation type="submission" date="2017-12" db="EMBL/GenBank/DDBJ databases">
        <authorList>
            <person name="Hurst M.R.H."/>
        </authorList>
    </citation>
    <scope>NUCLEOTIDE SEQUENCE [LARGE SCALE GENOMIC DNA]</scope>
    <source>
        <strain evidence="1 2">SY-3-19</strain>
    </source>
</reference>
<evidence type="ECO:0000313" key="2">
    <source>
        <dbReference type="Proteomes" id="UP000239504"/>
    </source>
</evidence>
<dbReference type="PANTHER" id="PTHR41339">
    <property type="entry name" value="LIPL48"/>
    <property type="match status" value="1"/>
</dbReference>
<accession>A0A2S7K2U9</accession>